<keyword evidence="3" id="KW-1185">Reference proteome</keyword>
<sequence>MAMTQDQSDNEEIPPGDDQSEEGRATAGAEGNDNVIECNEKSIQIDLNNVCFIYTFIISIQLLFFSESERDDEQRQTQKKSRRKALLLDNDTREQLIE</sequence>
<reference evidence="2" key="1">
    <citation type="journal article" date="2019" name="bioRxiv">
        <title>The Genome of the Zebra Mussel, Dreissena polymorpha: A Resource for Invasive Species Research.</title>
        <authorList>
            <person name="McCartney M.A."/>
            <person name="Auch B."/>
            <person name="Kono T."/>
            <person name="Mallez S."/>
            <person name="Zhang Y."/>
            <person name="Obille A."/>
            <person name="Becker A."/>
            <person name="Abrahante J.E."/>
            <person name="Garbe J."/>
            <person name="Badalamenti J.P."/>
            <person name="Herman A."/>
            <person name="Mangelson H."/>
            <person name="Liachko I."/>
            <person name="Sullivan S."/>
            <person name="Sone E.D."/>
            <person name="Koren S."/>
            <person name="Silverstein K.A.T."/>
            <person name="Beckman K.B."/>
            <person name="Gohl D.M."/>
        </authorList>
    </citation>
    <scope>NUCLEOTIDE SEQUENCE</scope>
    <source>
        <strain evidence="2">Duluth1</strain>
        <tissue evidence="2">Whole animal</tissue>
    </source>
</reference>
<proteinExistence type="predicted"/>
<organism evidence="2 3">
    <name type="scientific">Dreissena polymorpha</name>
    <name type="common">Zebra mussel</name>
    <name type="synonym">Mytilus polymorpha</name>
    <dbReference type="NCBI Taxonomy" id="45954"/>
    <lineage>
        <taxon>Eukaryota</taxon>
        <taxon>Metazoa</taxon>
        <taxon>Spiralia</taxon>
        <taxon>Lophotrochozoa</taxon>
        <taxon>Mollusca</taxon>
        <taxon>Bivalvia</taxon>
        <taxon>Autobranchia</taxon>
        <taxon>Heteroconchia</taxon>
        <taxon>Euheterodonta</taxon>
        <taxon>Imparidentia</taxon>
        <taxon>Neoheterodontei</taxon>
        <taxon>Myida</taxon>
        <taxon>Dreissenoidea</taxon>
        <taxon>Dreissenidae</taxon>
        <taxon>Dreissena</taxon>
    </lineage>
</organism>
<feature type="region of interest" description="Disordered" evidence="1">
    <location>
        <begin position="1"/>
        <end position="33"/>
    </location>
</feature>
<feature type="region of interest" description="Disordered" evidence="1">
    <location>
        <begin position="68"/>
        <end position="98"/>
    </location>
</feature>
<dbReference type="AlphaFoldDB" id="A0A9D4I069"/>
<dbReference type="Proteomes" id="UP000828390">
    <property type="component" value="Unassembled WGS sequence"/>
</dbReference>
<feature type="compositionally biased region" description="Acidic residues" evidence="1">
    <location>
        <begin position="8"/>
        <end position="20"/>
    </location>
</feature>
<evidence type="ECO:0000256" key="1">
    <source>
        <dbReference type="SAM" id="MobiDB-lite"/>
    </source>
</evidence>
<dbReference type="EMBL" id="JAIWYP010000011">
    <property type="protein sequence ID" value="KAH3741730.1"/>
    <property type="molecule type" value="Genomic_DNA"/>
</dbReference>
<reference evidence="2" key="2">
    <citation type="submission" date="2020-11" db="EMBL/GenBank/DDBJ databases">
        <authorList>
            <person name="McCartney M.A."/>
            <person name="Auch B."/>
            <person name="Kono T."/>
            <person name="Mallez S."/>
            <person name="Becker A."/>
            <person name="Gohl D.M."/>
            <person name="Silverstein K.A.T."/>
            <person name="Koren S."/>
            <person name="Bechman K.B."/>
            <person name="Herman A."/>
            <person name="Abrahante J.E."/>
            <person name="Garbe J."/>
        </authorList>
    </citation>
    <scope>NUCLEOTIDE SEQUENCE</scope>
    <source>
        <strain evidence="2">Duluth1</strain>
        <tissue evidence="2">Whole animal</tissue>
    </source>
</reference>
<protein>
    <submittedName>
        <fullName evidence="2">Uncharacterized protein</fullName>
    </submittedName>
</protein>
<gene>
    <name evidence="2" type="ORF">DPMN_048455</name>
</gene>
<comment type="caution">
    <text evidence="2">The sequence shown here is derived from an EMBL/GenBank/DDBJ whole genome shotgun (WGS) entry which is preliminary data.</text>
</comment>
<evidence type="ECO:0000313" key="2">
    <source>
        <dbReference type="EMBL" id="KAH3741730.1"/>
    </source>
</evidence>
<accession>A0A9D4I069</accession>
<name>A0A9D4I069_DREPO</name>
<evidence type="ECO:0000313" key="3">
    <source>
        <dbReference type="Proteomes" id="UP000828390"/>
    </source>
</evidence>